<gene>
    <name evidence="1" type="ORF">NDU88_003540</name>
</gene>
<keyword evidence="2" id="KW-1185">Reference proteome</keyword>
<evidence type="ECO:0000313" key="1">
    <source>
        <dbReference type="EMBL" id="KAJ1178293.1"/>
    </source>
</evidence>
<protein>
    <submittedName>
        <fullName evidence="1">Uncharacterized protein</fullName>
    </submittedName>
</protein>
<dbReference type="EMBL" id="JANPWB010000006">
    <property type="protein sequence ID" value="KAJ1178293.1"/>
    <property type="molecule type" value="Genomic_DNA"/>
</dbReference>
<comment type="caution">
    <text evidence="1">The sequence shown here is derived from an EMBL/GenBank/DDBJ whole genome shotgun (WGS) entry which is preliminary data.</text>
</comment>
<organism evidence="1 2">
    <name type="scientific">Pleurodeles waltl</name>
    <name type="common">Iberian ribbed newt</name>
    <dbReference type="NCBI Taxonomy" id="8319"/>
    <lineage>
        <taxon>Eukaryota</taxon>
        <taxon>Metazoa</taxon>
        <taxon>Chordata</taxon>
        <taxon>Craniata</taxon>
        <taxon>Vertebrata</taxon>
        <taxon>Euteleostomi</taxon>
        <taxon>Amphibia</taxon>
        <taxon>Batrachia</taxon>
        <taxon>Caudata</taxon>
        <taxon>Salamandroidea</taxon>
        <taxon>Salamandridae</taxon>
        <taxon>Pleurodelinae</taxon>
        <taxon>Pleurodeles</taxon>
    </lineage>
</organism>
<reference evidence="1" key="1">
    <citation type="journal article" date="2022" name="bioRxiv">
        <title>Sequencing and chromosome-scale assembly of the giantPleurodeles waltlgenome.</title>
        <authorList>
            <person name="Brown T."/>
            <person name="Elewa A."/>
            <person name="Iarovenko S."/>
            <person name="Subramanian E."/>
            <person name="Araus A.J."/>
            <person name="Petzold A."/>
            <person name="Susuki M."/>
            <person name="Suzuki K.-i.T."/>
            <person name="Hayashi T."/>
            <person name="Toyoda A."/>
            <person name="Oliveira C."/>
            <person name="Osipova E."/>
            <person name="Leigh N.D."/>
            <person name="Simon A."/>
            <person name="Yun M.H."/>
        </authorList>
    </citation>
    <scope>NUCLEOTIDE SEQUENCE</scope>
    <source>
        <strain evidence="1">20211129_DDA</strain>
        <tissue evidence="1">Liver</tissue>
    </source>
</reference>
<proteinExistence type="predicted"/>
<name>A0AAV7TNV9_PLEWA</name>
<dbReference type="AlphaFoldDB" id="A0AAV7TNV9"/>
<sequence>MLSFAPPGRPRSTICVQRLFDCGSQVVRLTGLVIRLGPSQGVGSGSSQQGPGTHTWFTAQVSPAQNSYSPGIGNWAALGLGQARRRTALRRRCRPHPDHGRDSAPSTPPRLTHRVWISVVFRIF</sequence>
<evidence type="ECO:0000313" key="2">
    <source>
        <dbReference type="Proteomes" id="UP001066276"/>
    </source>
</evidence>
<dbReference type="Proteomes" id="UP001066276">
    <property type="component" value="Chromosome 3_2"/>
</dbReference>
<accession>A0AAV7TNV9</accession>